<dbReference type="PANTHER" id="PTHR10625">
    <property type="entry name" value="HISTONE DEACETYLASE HDAC1-RELATED"/>
    <property type="match status" value="1"/>
</dbReference>
<dbReference type="CDD" id="cd09993">
    <property type="entry name" value="HDAC_classIV"/>
    <property type="match status" value="1"/>
</dbReference>
<feature type="domain" description="Histone deacetylase" evidence="3">
    <location>
        <begin position="165"/>
        <end position="427"/>
    </location>
</feature>
<dbReference type="InterPro" id="IPR000286">
    <property type="entry name" value="HDACs"/>
</dbReference>
<dbReference type="GO" id="GO:0040029">
    <property type="term" value="P:epigenetic regulation of gene expression"/>
    <property type="evidence" value="ECO:0007669"/>
    <property type="project" value="TreeGrafter"/>
</dbReference>
<dbReference type="SUPFAM" id="SSF52768">
    <property type="entry name" value="Arginase/deacetylase"/>
    <property type="match status" value="1"/>
</dbReference>
<name>A0A1A8YYL8_PLAOA</name>
<dbReference type="PRINTS" id="PR01270">
    <property type="entry name" value="HDASUPER"/>
</dbReference>
<evidence type="ECO:0000313" key="4">
    <source>
        <dbReference type="EMBL" id="SBT36559.1"/>
    </source>
</evidence>
<evidence type="ECO:0000313" key="6">
    <source>
        <dbReference type="Proteomes" id="UP000078550"/>
    </source>
</evidence>
<dbReference type="InterPro" id="IPR023696">
    <property type="entry name" value="Ureohydrolase_dom_sf"/>
</dbReference>
<dbReference type="GO" id="GO:0000118">
    <property type="term" value="C:histone deacetylase complex"/>
    <property type="evidence" value="ECO:0007669"/>
    <property type="project" value="TreeGrafter"/>
</dbReference>
<evidence type="ECO:0000256" key="2">
    <source>
        <dbReference type="SAM" id="SignalP"/>
    </source>
</evidence>
<evidence type="ECO:0000259" key="3">
    <source>
        <dbReference type="Pfam" id="PF00850"/>
    </source>
</evidence>
<gene>
    <name evidence="4" type="ORF">POVWA1_033080</name>
    <name evidence="5" type="ORF">POVWA2_032700</name>
</gene>
<proteinExistence type="predicted"/>
<dbReference type="Pfam" id="PF00850">
    <property type="entry name" value="Hist_deacetyl"/>
    <property type="match status" value="1"/>
</dbReference>
<dbReference type="Gene3D" id="3.40.800.20">
    <property type="entry name" value="Histone deacetylase domain"/>
    <property type="match status" value="1"/>
</dbReference>
<dbReference type="PANTHER" id="PTHR10625:SF23">
    <property type="entry name" value="HISTONE DEACETYLASE 11"/>
    <property type="match status" value="1"/>
</dbReference>
<dbReference type="InterPro" id="IPR023801">
    <property type="entry name" value="His_deacetylse_dom"/>
</dbReference>
<evidence type="ECO:0000256" key="1">
    <source>
        <dbReference type="ARBA" id="ARBA00022801"/>
    </source>
</evidence>
<keyword evidence="7" id="KW-1185">Reference proteome</keyword>
<dbReference type="Proteomes" id="UP000078550">
    <property type="component" value="Unassembled WGS sequence"/>
</dbReference>
<keyword evidence="1" id="KW-0378">Hydrolase</keyword>
<reference evidence="4" key="1">
    <citation type="submission" date="2016-05" db="EMBL/GenBank/DDBJ databases">
        <authorList>
            <person name="Lavstsen T."/>
            <person name="Jespersen J.S."/>
        </authorList>
    </citation>
    <scope>NUCLEOTIDE SEQUENCE [LARGE SCALE GENOMIC DNA]</scope>
</reference>
<accession>A0A1A8YYL8</accession>
<protein>
    <submittedName>
        <fullName evidence="4">Histone deacetylase, putative</fullName>
    </submittedName>
</protein>
<organism evidence="4 7">
    <name type="scientific">Plasmodium ovale wallikeri</name>
    <dbReference type="NCBI Taxonomy" id="864142"/>
    <lineage>
        <taxon>Eukaryota</taxon>
        <taxon>Sar</taxon>
        <taxon>Alveolata</taxon>
        <taxon>Apicomplexa</taxon>
        <taxon>Aconoidasida</taxon>
        <taxon>Haemosporida</taxon>
        <taxon>Plasmodiidae</taxon>
        <taxon>Plasmodium</taxon>
        <taxon>Plasmodium (Plasmodium)</taxon>
    </lineage>
</organism>
<dbReference type="GO" id="GO:0004407">
    <property type="term" value="F:histone deacetylase activity"/>
    <property type="evidence" value="ECO:0007669"/>
    <property type="project" value="InterPro"/>
</dbReference>
<evidence type="ECO:0000313" key="5">
    <source>
        <dbReference type="EMBL" id="SBT36987.1"/>
    </source>
</evidence>
<dbReference type="GO" id="GO:0016787">
    <property type="term" value="F:hydrolase activity"/>
    <property type="evidence" value="ECO:0007669"/>
    <property type="project" value="UniProtKB-KW"/>
</dbReference>
<dbReference type="InterPro" id="IPR044150">
    <property type="entry name" value="HDAC_classIV"/>
</dbReference>
<evidence type="ECO:0000313" key="7">
    <source>
        <dbReference type="Proteomes" id="UP000078555"/>
    </source>
</evidence>
<dbReference type="EMBL" id="FLRD01000097">
    <property type="protein sequence ID" value="SBT36559.1"/>
    <property type="molecule type" value="Genomic_DNA"/>
</dbReference>
<dbReference type="EMBL" id="FLRE01000127">
    <property type="protein sequence ID" value="SBT36987.1"/>
    <property type="molecule type" value="Genomic_DNA"/>
</dbReference>
<sequence>MSSFQVLIWLFFLRLYCFVVSSINQNGEVTKKGLSSGVFLPGEMLSRDLLYLEAKKVHIRLACKNMHKDKETNLVDFYIEKFLHPSDANSSELHRKRGYFFGDRDSSLSGLLHVQDEIRKKEESSFRKEKYAKIFSCQKKFSLYSKNPPYVFHPTYSDVDMKEEHRFKVKKYENIFTHLIMECVYDRNYIIPSCDIRKIRNCLFSVHEKSFVDRMLQVIQKKEIIRMFELDLFSDMICRFLVEINGTVLSSLLALKYFMSMHVGGGNHHSKINRGDGFCIFNDTAIAINFLLLHKIIDNAIILDVDVHQGDGTAEIFQNCQNVKTISIHCRKNYPLFKKKSTIDIELDPYIQDEEYLEIYKHVLTNIKRDKKTILFYLAGVDISQDDDLGLLLISDDGIYQRDYMTYRTAAENNLPVVTLLAGGYNECQDTLTRKHLLTFR</sequence>
<reference evidence="6 7" key="2">
    <citation type="submission" date="2016-05" db="EMBL/GenBank/DDBJ databases">
        <authorList>
            <person name="Naeem Raeece"/>
        </authorList>
    </citation>
    <scope>NUCLEOTIDE SEQUENCE [LARGE SCALE GENOMIC DNA]</scope>
</reference>
<dbReference type="Proteomes" id="UP000078555">
    <property type="component" value="Unassembled WGS sequence"/>
</dbReference>
<feature type="signal peptide" evidence="2">
    <location>
        <begin position="1"/>
        <end position="22"/>
    </location>
</feature>
<dbReference type="InterPro" id="IPR037138">
    <property type="entry name" value="His_deacetylse_dom_sf"/>
</dbReference>
<feature type="chain" id="PRO_5015059965" evidence="2">
    <location>
        <begin position="23"/>
        <end position="441"/>
    </location>
</feature>
<keyword evidence="2" id="KW-0732">Signal</keyword>
<dbReference type="AlphaFoldDB" id="A0A1A8YYL8"/>